<dbReference type="KEGG" id="cyc:PCC7424_1887"/>
<dbReference type="PANTHER" id="PTHR47443:SF3">
    <property type="entry name" value="GCN5-RELATED N-ACETYLTRANSFERASE 4, CHLOROPLASTIC"/>
    <property type="match status" value="1"/>
</dbReference>
<dbReference type="PANTHER" id="PTHR47443">
    <property type="entry name" value="ACYL-COA N-ACYLTRANSFERASES (NAT) SUPERFAMILY PROTEIN"/>
    <property type="match status" value="1"/>
</dbReference>
<reference evidence="3" key="1">
    <citation type="journal article" date="2011" name="MBio">
        <title>Novel metabolic attributes of the genus Cyanothece, comprising a group of unicellular nitrogen-fixing Cyanobacteria.</title>
        <authorList>
            <person name="Bandyopadhyay A."/>
            <person name="Elvitigala T."/>
            <person name="Welsh E."/>
            <person name="Stockel J."/>
            <person name="Liberton M."/>
            <person name="Min H."/>
            <person name="Sherman L.A."/>
            <person name="Pakrasi H.B."/>
        </authorList>
    </citation>
    <scope>NUCLEOTIDE SEQUENCE [LARGE SCALE GENOMIC DNA]</scope>
    <source>
        <strain evidence="3">PCC 7424</strain>
    </source>
</reference>
<dbReference type="RefSeq" id="WP_012599262.1">
    <property type="nucleotide sequence ID" value="NC_011729.1"/>
</dbReference>
<feature type="domain" description="N-acetyltransferase" evidence="1">
    <location>
        <begin position="26"/>
        <end position="203"/>
    </location>
</feature>
<dbReference type="eggNOG" id="COG0456">
    <property type="taxonomic scope" value="Bacteria"/>
</dbReference>
<evidence type="ECO:0000313" key="3">
    <source>
        <dbReference type="Proteomes" id="UP000002384"/>
    </source>
</evidence>
<dbReference type="EMBL" id="CP001291">
    <property type="protein sequence ID" value="ACK70319.1"/>
    <property type="molecule type" value="Genomic_DNA"/>
</dbReference>
<dbReference type="Pfam" id="PF00583">
    <property type="entry name" value="Acetyltransf_1"/>
    <property type="match status" value="1"/>
</dbReference>
<dbReference type="GO" id="GO:0016747">
    <property type="term" value="F:acyltransferase activity, transferring groups other than amino-acyl groups"/>
    <property type="evidence" value="ECO:0007669"/>
    <property type="project" value="InterPro"/>
</dbReference>
<dbReference type="InterPro" id="IPR016181">
    <property type="entry name" value="Acyl_CoA_acyltransferase"/>
</dbReference>
<sequence>MNSCFLYSLFPYEEKKTEEKISTSSAVVRPARSSDLKKVAEVLTLCFHPPQVLFSWLYPLLKLGVYEDLRARLRSASPHYQCFVACHQVITSTSTKEQEEIIGTVEISLRSEWPGTPPTAYISNLAVSSHCRRQGIARKLLLKCEQIALEWGFKELYLHVLEDNHVAKQLYLSSGYQLHRIDFNLNSWLFGSPRRLCLIKKLTHTEVETTATLKT</sequence>
<dbReference type="Gene3D" id="3.40.630.30">
    <property type="match status" value="1"/>
</dbReference>
<accession>B7KDL7</accession>
<dbReference type="Proteomes" id="UP000002384">
    <property type="component" value="Chromosome"/>
</dbReference>
<gene>
    <name evidence="2" type="ordered locus">PCC7424_1887</name>
</gene>
<dbReference type="SUPFAM" id="SSF55729">
    <property type="entry name" value="Acyl-CoA N-acyltransferases (Nat)"/>
    <property type="match status" value="1"/>
</dbReference>
<evidence type="ECO:0000259" key="1">
    <source>
        <dbReference type="PROSITE" id="PS51186"/>
    </source>
</evidence>
<dbReference type="STRING" id="65393.PCC7424_1887"/>
<keyword evidence="3" id="KW-1185">Reference proteome</keyword>
<dbReference type="HOGENOM" id="CLU_087926_0_0_3"/>
<dbReference type="AlphaFoldDB" id="B7KDL7"/>
<organism evidence="2 3">
    <name type="scientific">Gloeothece citriformis (strain PCC 7424)</name>
    <name type="common">Cyanothece sp. (strain PCC 7424)</name>
    <dbReference type="NCBI Taxonomy" id="65393"/>
    <lineage>
        <taxon>Bacteria</taxon>
        <taxon>Bacillati</taxon>
        <taxon>Cyanobacteriota</taxon>
        <taxon>Cyanophyceae</taxon>
        <taxon>Oscillatoriophycideae</taxon>
        <taxon>Chroococcales</taxon>
        <taxon>Aphanothecaceae</taxon>
        <taxon>Gloeothece</taxon>
        <taxon>Gloeothece citriformis</taxon>
    </lineage>
</organism>
<dbReference type="PROSITE" id="PS51186">
    <property type="entry name" value="GNAT"/>
    <property type="match status" value="1"/>
</dbReference>
<protein>
    <submittedName>
        <fullName evidence="2">GCN5-related N-acetyltransferase</fullName>
    </submittedName>
</protein>
<proteinExistence type="predicted"/>
<dbReference type="InterPro" id="IPR000182">
    <property type="entry name" value="GNAT_dom"/>
</dbReference>
<evidence type="ECO:0000313" key="2">
    <source>
        <dbReference type="EMBL" id="ACK70319.1"/>
    </source>
</evidence>
<name>B7KDL7_GLOC7</name>
<dbReference type="OrthoDB" id="482525at2"/>
<dbReference type="CDD" id="cd04301">
    <property type="entry name" value="NAT_SF"/>
    <property type="match status" value="1"/>
</dbReference>
<keyword evidence="2" id="KW-0808">Transferase</keyword>